<name>A0A7S7NNY0_PALFE</name>
<dbReference type="AlphaFoldDB" id="A0A7S7NNY0"/>
<dbReference type="Pfam" id="PF12697">
    <property type="entry name" value="Abhydrolase_6"/>
    <property type="match status" value="1"/>
</dbReference>
<sequence>MLLPILALLMVSPPAETEHLPSAAGFVTIWRTHALSGSAHAGIERAFLLVHGAGRNAEDYYRWALASAMAAGEIEKTIVIAPHFKSRAGGDPVEAGELEWSGGGWASGELSIAGKTTSYDVIDLVLEILNSSERFPDLKEVVVAGHSAGGQFVQRYAAVNRMEARMRVPVRYVAANPSSYLYLNELRMQLGATCSENGRCTGKFVKYWDAANCTTYNQYRYGMEKRTGYAAGTSEENILELYPRRKVTYIVGALDTRTDDSSLDRSCRAIAQGPNRKERGLIFYNYMKTQFNAVHTLEIAPGCGHSAVCVFAGPAGVKAVFGK</sequence>
<dbReference type="GO" id="GO:0016787">
    <property type="term" value="F:hydrolase activity"/>
    <property type="evidence" value="ECO:0007669"/>
    <property type="project" value="UniProtKB-KW"/>
</dbReference>
<evidence type="ECO:0000313" key="2">
    <source>
        <dbReference type="EMBL" id="QOY87030.1"/>
    </source>
</evidence>
<gene>
    <name evidence="2" type="ORF">IRI77_30325</name>
</gene>
<keyword evidence="2" id="KW-0378">Hydrolase</keyword>
<dbReference type="Gene3D" id="3.40.50.1820">
    <property type="entry name" value="alpha/beta hydrolase"/>
    <property type="match status" value="1"/>
</dbReference>
<protein>
    <submittedName>
        <fullName evidence="2">Alpha/beta fold hydrolase</fullName>
    </submittedName>
</protein>
<dbReference type="InterPro" id="IPR000073">
    <property type="entry name" value="AB_hydrolase_1"/>
</dbReference>
<evidence type="ECO:0000313" key="3">
    <source>
        <dbReference type="Proteomes" id="UP000593892"/>
    </source>
</evidence>
<dbReference type="Proteomes" id="UP000593892">
    <property type="component" value="Chromosome"/>
</dbReference>
<dbReference type="PANTHER" id="PTHR35560:SF3">
    <property type="entry name" value="PEPTIDASE S9 PROLYL OLIGOPEPTIDASE CATALYTIC DOMAIN-CONTAINING PROTEIN"/>
    <property type="match status" value="1"/>
</dbReference>
<dbReference type="RefSeq" id="WP_194448699.1">
    <property type="nucleotide sequence ID" value="NZ_CP063849.1"/>
</dbReference>
<reference evidence="2 3" key="1">
    <citation type="submission" date="2020-10" db="EMBL/GenBank/DDBJ databases">
        <title>Complete genome sequence of Paludibaculum fermentans P105T, a facultatively anaerobic acidobacterium capable of dissimilatory Fe(III) reduction.</title>
        <authorList>
            <person name="Dedysh S.N."/>
            <person name="Beletsky A.V."/>
            <person name="Kulichevskaya I.S."/>
            <person name="Mardanov A.V."/>
            <person name="Ravin N.V."/>
        </authorList>
    </citation>
    <scope>NUCLEOTIDE SEQUENCE [LARGE SCALE GENOMIC DNA]</scope>
    <source>
        <strain evidence="2 3">P105</strain>
    </source>
</reference>
<dbReference type="SUPFAM" id="SSF53474">
    <property type="entry name" value="alpha/beta-Hydrolases"/>
    <property type="match status" value="1"/>
</dbReference>
<dbReference type="KEGG" id="pfer:IRI77_30325"/>
<organism evidence="2 3">
    <name type="scientific">Paludibaculum fermentans</name>
    <dbReference type="NCBI Taxonomy" id="1473598"/>
    <lineage>
        <taxon>Bacteria</taxon>
        <taxon>Pseudomonadati</taxon>
        <taxon>Acidobacteriota</taxon>
        <taxon>Terriglobia</taxon>
        <taxon>Bryobacterales</taxon>
        <taxon>Bryobacteraceae</taxon>
        <taxon>Paludibaculum</taxon>
    </lineage>
</organism>
<accession>A0A7S7NNY0</accession>
<keyword evidence="3" id="KW-1185">Reference proteome</keyword>
<dbReference type="EMBL" id="CP063849">
    <property type="protein sequence ID" value="QOY87030.1"/>
    <property type="molecule type" value="Genomic_DNA"/>
</dbReference>
<dbReference type="PANTHER" id="PTHR35560">
    <property type="entry name" value="BLL0132 PROTEIN"/>
    <property type="match status" value="1"/>
</dbReference>
<evidence type="ECO:0000259" key="1">
    <source>
        <dbReference type="Pfam" id="PF12697"/>
    </source>
</evidence>
<feature type="domain" description="AB hydrolase-1" evidence="1">
    <location>
        <begin position="47"/>
        <end position="314"/>
    </location>
</feature>
<proteinExistence type="predicted"/>
<dbReference type="InterPro" id="IPR029058">
    <property type="entry name" value="AB_hydrolase_fold"/>
</dbReference>